<dbReference type="EMBL" id="BPLR01013619">
    <property type="protein sequence ID" value="GIY62456.1"/>
    <property type="molecule type" value="Genomic_DNA"/>
</dbReference>
<sequence length="81" mass="9013">MDGGPTERKLVDSNFVGEAKRNQKFIMTAALPLQTIETVGSRKTDTALAKHRAVRDLQVQVMPGRPPGQSRGFASFRYPFH</sequence>
<reference evidence="2 3" key="1">
    <citation type="submission" date="2021-06" db="EMBL/GenBank/DDBJ databases">
        <title>Caerostris extrusa draft genome.</title>
        <authorList>
            <person name="Kono N."/>
            <person name="Arakawa K."/>
        </authorList>
    </citation>
    <scope>NUCLEOTIDE SEQUENCE [LARGE SCALE GENOMIC DNA]</scope>
</reference>
<dbReference type="AlphaFoldDB" id="A0AAV4UX33"/>
<evidence type="ECO:0000256" key="1">
    <source>
        <dbReference type="SAM" id="MobiDB-lite"/>
    </source>
</evidence>
<accession>A0AAV4UX33</accession>
<keyword evidence="3" id="KW-1185">Reference proteome</keyword>
<proteinExistence type="predicted"/>
<protein>
    <submittedName>
        <fullName evidence="2">Uncharacterized protein</fullName>
    </submittedName>
</protein>
<dbReference type="Proteomes" id="UP001054945">
    <property type="component" value="Unassembled WGS sequence"/>
</dbReference>
<comment type="caution">
    <text evidence="2">The sequence shown here is derived from an EMBL/GenBank/DDBJ whole genome shotgun (WGS) entry which is preliminary data.</text>
</comment>
<name>A0AAV4UX33_CAEEX</name>
<feature type="region of interest" description="Disordered" evidence="1">
    <location>
        <begin position="62"/>
        <end position="81"/>
    </location>
</feature>
<organism evidence="2 3">
    <name type="scientific">Caerostris extrusa</name>
    <name type="common">Bark spider</name>
    <name type="synonym">Caerostris bankana</name>
    <dbReference type="NCBI Taxonomy" id="172846"/>
    <lineage>
        <taxon>Eukaryota</taxon>
        <taxon>Metazoa</taxon>
        <taxon>Ecdysozoa</taxon>
        <taxon>Arthropoda</taxon>
        <taxon>Chelicerata</taxon>
        <taxon>Arachnida</taxon>
        <taxon>Araneae</taxon>
        <taxon>Araneomorphae</taxon>
        <taxon>Entelegynae</taxon>
        <taxon>Araneoidea</taxon>
        <taxon>Araneidae</taxon>
        <taxon>Caerostris</taxon>
    </lineage>
</organism>
<evidence type="ECO:0000313" key="3">
    <source>
        <dbReference type="Proteomes" id="UP001054945"/>
    </source>
</evidence>
<gene>
    <name evidence="2" type="ORF">CEXT_720511</name>
</gene>
<evidence type="ECO:0000313" key="2">
    <source>
        <dbReference type="EMBL" id="GIY62456.1"/>
    </source>
</evidence>